<protein>
    <submittedName>
        <fullName evidence="7">Phosphate:Na+ symporter</fullName>
    </submittedName>
</protein>
<dbReference type="GO" id="GO:0044341">
    <property type="term" value="P:sodium-dependent phosphate transport"/>
    <property type="evidence" value="ECO:0007669"/>
    <property type="project" value="InterPro"/>
</dbReference>
<keyword evidence="4 6" id="KW-1133">Transmembrane helix</keyword>
<keyword evidence="3 6" id="KW-0812">Transmembrane</keyword>
<dbReference type="PANTHER" id="PTHR10010:SF46">
    <property type="entry name" value="SODIUM-DEPENDENT PHOSPHATE TRANSPORT PROTEIN 2B"/>
    <property type="match status" value="1"/>
</dbReference>
<dbReference type="RefSeq" id="WP_023571005.1">
    <property type="nucleotide sequence ID" value="NZ_AVBI01000016.1"/>
</dbReference>
<feature type="transmembrane region" description="Helical" evidence="6">
    <location>
        <begin position="135"/>
        <end position="155"/>
    </location>
</feature>
<feature type="transmembrane region" description="Helical" evidence="6">
    <location>
        <begin position="175"/>
        <end position="199"/>
    </location>
</feature>
<name>V6RZ71_9FLAO</name>
<sequence length="324" mass="35630">MSEIVLTLLGGLVLFLYAVTSLSDVIRSVTAKKPKKWLLRFTKNTFTAILTGTLITIILDSSSVVIIITIVLVNSGLLTFRQAMGIVMGANIGTTISSQIIALDVAQYSPVLLVIGMTLLLIMQKEHHKRYGQLFIYFGMLFFGLFIMENAIAPLKENPVFHEWMAAMDNPITGSITGAFITLIIQSSSATVGMAILLVKKGALTLVGGIAIMLGAELGTCSDTLLATIRGNRQGIKTGLFHLIFNFTSIVICLLLFLPFVYFVEWVSGAVPLERILANAHFLFNFLGVLVFVWFLPVFEKLLNKLIPEKVTSDLKEKIPELEE</sequence>
<evidence type="ECO:0000313" key="7">
    <source>
        <dbReference type="EMBL" id="TWI09216.1"/>
    </source>
</evidence>
<comment type="caution">
    <text evidence="7">The sequence shown here is derived from an EMBL/GenBank/DDBJ whole genome shotgun (WGS) entry which is preliminary data.</text>
</comment>
<dbReference type="InterPro" id="IPR003841">
    <property type="entry name" value="Na/Pi_transpt"/>
</dbReference>
<evidence type="ECO:0000256" key="6">
    <source>
        <dbReference type="SAM" id="Phobius"/>
    </source>
</evidence>
<dbReference type="Pfam" id="PF02690">
    <property type="entry name" value="Na_Pi_cotrans"/>
    <property type="match status" value="2"/>
</dbReference>
<dbReference type="GO" id="GO:0005886">
    <property type="term" value="C:plasma membrane"/>
    <property type="evidence" value="ECO:0007669"/>
    <property type="project" value="UniProtKB-SubCell"/>
</dbReference>
<feature type="transmembrane region" description="Helical" evidence="6">
    <location>
        <begin position="240"/>
        <end position="264"/>
    </location>
</feature>
<dbReference type="Proteomes" id="UP000319848">
    <property type="component" value="Unassembled WGS sequence"/>
</dbReference>
<evidence type="ECO:0000256" key="5">
    <source>
        <dbReference type="ARBA" id="ARBA00023136"/>
    </source>
</evidence>
<keyword evidence="5 6" id="KW-0472">Membrane</keyword>
<dbReference type="EMBL" id="VLKQ01000013">
    <property type="protein sequence ID" value="TWI09216.1"/>
    <property type="molecule type" value="Genomic_DNA"/>
</dbReference>
<feature type="transmembrane region" description="Helical" evidence="6">
    <location>
        <begin position="107"/>
        <end position="123"/>
    </location>
</feature>
<dbReference type="NCBIfam" id="NF037997">
    <property type="entry name" value="Na_Pi_symport"/>
    <property type="match status" value="1"/>
</dbReference>
<feature type="transmembrane region" description="Helical" evidence="6">
    <location>
        <begin position="276"/>
        <end position="296"/>
    </location>
</feature>
<accession>V6RZ71</accession>
<evidence type="ECO:0000256" key="1">
    <source>
        <dbReference type="ARBA" id="ARBA00004651"/>
    </source>
</evidence>
<evidence type="ECO:0000313" key="8">
    <source>
        <dbReference type="Proteomes" id="UP000319848"/>
    </source>
</evidence>
<feature type="transmembrane region" description="Helical" evidence="6">
    <location>
        <begin position="47"/>
        <end position="71"/>
    </location>
</feature>
<organism evidence="7 8">
    <name type="scientific">Flavobacterium cauense R2A-7</name>
    <dbReference type="NCBI Taxonomy" id="1341154"/>
    <lineage>
        <taxon>Bacteria</taxon>
        <taxon>Pseudomonadati</taxon>
        <taxon>Bacteroidota</taxon>
        <taxon>Flavobacteriia</taxon>
        <taxon>Flavobacteriales</taxon>
        <taxon>Flavobacteriaceae</taxon>
        <taxon>Flavobacterium</taxon>
    </lineage>
</organism>
<comment type="subcellular location">
    <subcellularLocation>
        <location evidence="1">Cell membrane</location>
        <topology evidence="1">Multi-pass membrane protein</topology>
    </subcellularLocation>
</comment>
<reference evidence="7 8" key="1">
    <citation type="journal article" date="2015" name="Stand. Genomic Sci.">
        <title>Genomic Encyclopedia of Bacterial and Archaeal Type Strains, Phase III: the genomes of soil and plant-associated and newly described type strains.</title>
        <authorList>
            <person name="Whitman W.B."/>
            <person name="Woyke T."/>
            <person name="Klenk H.P."/>
            <person name="Zhou Y."/>
            <person name="Lilburn T.G."/>
            <person name="Beck B.J."/>
            <person name="De Vos P."/>
            <person name="Vandamme P."/>
            <person name="Eisen J.A."/>
            <person name="Garrity G."/>
            <person name="Hugenholtz P."/>
            <person name="Kyrpides N.C."/>
        </authorList>
    </citation>
    <scope>NUCLEOTIDE SEQUENCE [LARGE SCALE GENOMIC DNA]</scope>
    <source>
        <strain evidence="7 8">CGMCC 1.7270</strain>
    </source>
</reference>
<dbReference type="GO" id="GO:0005436">
    <property type="term" value="F:sodium:phosphate symporter activity"/>
    <property type="evidence" value="ECO:0007669"/>
    <property type="project" value="InterPro"/>
</dbReference>
<evidence type="ECO:0000256" key="3">
    <source>
        <dbReference type="ARBA" id="ARBA00022692"/>
    </source>
</evidence>
<dbReference type="OrthoDB" id="9763003at2"/>
<proteinExistence type="predicted"/>
<gene>
    <name evidence="7" type="ORF">IP98_02572</name>
</gene>
<dbReference type="AlphaFoldDB" id="V6RZ71"/>
<evidence type="ECO:0000256" key="2">
    <source>
        <dbReference type="ARBA" id="ARBA00022475"/>
    </source>
</evidence>
<evidence type="ECO:0000256" key="4">
    <source>
        <dbReference type="ARBA" id="ARBA00022989"/>
    </source>
</evidence>
<dbReference type="STRING" id="1341154.FCR2A7T_18850"/>
<dbReference type="PANTHER" id="PTHR10010">
    <property type="entry name" value="SOLUTE CARRIER FAMILY 34 SODIUM PHOSPHATE , MEMBER 2-RELATED"/>
    <property type="match status" value="1"/>
</dbReference>
<keyword evidence="2" id="KW-1003">Cell membrane</keyword>
<keyword evidence="8" id="KW-1185">Reference proteome</keyword>